<sequence>MDLHSPGKQGVHQMMVTACNSAMGTIIDLIIGAIVGMLGGYIRYLIKKQKAEDSVRECLVEGMMWILHDILEPMCDVVINRGFVYLDEYENLKSRFEIYEGLGGKNGIKQRMIMIEMLPKKPRGCELE</sequence>
<keyword evidence="1" id="KW-0472">Membrane</keyword>
<protein>
    <submittedName>
        <fullName evidence="2">Uncharacterized protein</fullName>
    </submittedName>
</protein>
<name>A0A8S5MXU9_9CAUD</name>
<keyword evidence="1" id="KW-1133">Transmembrane helix</keyword>
<keyword evidence="1" id="KW-0812">Transmembrane</keyword>
<evidence type="ECO:0000313" key="2">
    <source>
        <dbReference type="EMBL" id="DAD87153.1"/>
    </source>
</evidence>
<organism evidence="2">
    <name type="scientific">Podoviridae sp. ctlSr7</name>
    <dbReference type="NCBI Taxonomy" id="2826573"/>
    <lineage>
        <taxon>Viruses</taxon>
        <taxon>Duplodnaviria</taxon>
        <taxon>Heunggongvirae</taxon>
        <taxon>Uroviricota</taxon>
        <taxon>Caudoviricetes</taxon>
    </lineage>
</organism>
<reference evidence="2" key="1">
    <citation type="journal article" date="2021" name="Proc. Natl. Acad. Sci. U.S.A.">
        <title>A Catalog of Tens of Thousands of Viruses from Human Metagenomes Reveals Hidden Associations with Chronic Diseases.</title>
        <authorList>
            <person name="Tisza M.J."/>
            <person name="Buck C.B."/>
        </authorList>
    </citation>
    <scope>NUCLEOTIDE SEQUENCE</scope>
    <source>
        <strain evidence="2">CtlSr7</strain>
    </source>
</reference>
<accession>A0A8S5MXU9</accession>
<proteinExistence type="predicted"/>
<evidence type="ECO:0000256" key="1">
    <source>
        <dbReference type="SAM" id="Phobius"/>
    </source>
</evidence>
<dbReference type="EMBL" id="BK015014">
    <property type="protein sequence ID" value="DAD87153.1"/>
    <property type="molecule type" value="Genomic_DNA"/>
</dbReference>
<feature type="transmembrane region" description="Helical" evidence="1">
    <location>
        <begin position="22"/>
        <end position="46"/>
    </location>
</feature>